<reference evidence="2 3" key="1">
    <citation type="submission" date="2017-04" db="EMBL/GenBank/DDBJ databases">
        <title>The new phylogeny of genus Mycobacterium.</title>
        <authorList>
            <person name="Tortoli E."/>
            <person name="Trovato A."/>
            <person name="Cirillo D.M."/>
        </authorList>
    </citation>
    <scope>NUCLEOTIDE SEQUENCE [LARGE SCALE GENOMIC DNA]</scope>
    <source>
        <strain evidence="2 3">DSM 45247</strain>
    </source>
</reference>
<keyword evidence="3" id="KW-1185">Reference proteome</keyword>
<dbReference type="AlphaFoldDB" id="A0A1X2L143"/>
<dbReference type="EMBL" id="NCXM01000012">
    <property type="protein sequence ID" value="OSC27739.1"/>
    <property type="molecule type" value="Genomic_DNA"/>
</dbReference>
<protein>
    <submittedName>
        <fullName evidence="2">Uncharacterized protein</fullName>
    </submittedName>
</protein>
<comment type="caution">
    <text evidence="2">The sequence shown here is derived from an EMBL/GenBank/DDBJ whole genome shotgun (WGS) entry which is preliminary data.</text>
</comment>
<organism evidence="2 3">
    <name type="scientific">Mycolicibacterium vulneris</name>
    <dbReference type="NCBI Taxonomy" id="547163"/>
    <lineage>
        <taxon>Bacteria</taxon>
        <taxon>Bacillati</taxon>
        <taxon>Actinomycetota</taxon>
        <taxon>Actinomycetes</taxon>
        <taxon>Mycobacteriales</taxon>
        <taxon>Mycobacteriaceae</taxon>
        <taxon>Mycolicibacterium</taxon>
    </lineage>
</organism>
<evidence type="ECO:0000313" key="2">
    <source>
        <dbReference type="EMBL" id="OSC27739.1"/>
    </source>
</evidence>
<gene>
    <name evidence="2" type="ORF">B8W69_13785</name>
</gene>
<proteinExistence type="predicted"/>
<sequence>MTRDRGELAPHQELGDRAGQVGQVEPQRGVLRGKVRHLGSDEHLHILLYGRTVREARMHTATVQSTAAHSMRSTH</sequence>
<feature type="compositionally biased region" description="Basic and acidic residues" evidence="1">
    <location>
        <begin position="1"/>
        <end position="16"/>
    </location>
</feature>
<feature type="region of interest" description="Disordered" evidence="1">
    <location>
        <begin position="1"/>
        <end position="27"/>
    </location>
</feature>
<dbReference type="Proteomes" id="UP000242320">
    <property type="component" value="Unassembled WGS sequence"/>
</dbReference>
<accession>A0A1X2L143</accession>
<evidence type="ECO:0000256" key="1">
    <source>
        <dbReference type="SAM" id="MobiDB-lite"/>
    </source>
</evidence>
<name>A0A1X2L143_9MYCO</name>
<evidence type="ECO:0000313" key="3">
    <source>
        <dbReference type="Proteomes" id="UP000242320"/>
    </source>
</evidence>